<dbReference type="PROSITE" id="PS50026">
    <property type="entry name" value="EGF_3"/>
    <property type="match status" value="1"/>
</dbReference>
<dbReference type="Proteomes" id="UP000230423">
    <property type="component" value="Unassembled WGS sequence"/>
</dbReference>
<comment type="caution">
    <text evidence="6">Lacks conserved residue(s) required for the propagation of feature annotation.</text>
</comment>
<evidence type="ECO:0000256" key="6">
    <source>
        <dbReference type="PROSITE-ProRule" id="PRU00076"/>
    </source>
</evidence>
<dbReference type="PANTHER" id="PTHR24034">
    <property type="entry name" value="EGF-LIKE DOMAIN-CONTAINING PROTEIN"/>
    <property type="match status" value="1"/>
</dbReference>
<dbReference type="FunFam" id="2.10.25.10:FF:000003">
    <property type="entry name" value="fibrillin-1 isoform X1"/>
    <property type="match status" value="1"/>
</dbReference>
<evidence type="ECO:0000313" key="8">
    <source>
        <dbReference type="EMBL" id="PIO61065.1"/>
    </source>
</evidence>
<name>A0A2G9TT12_TELCI</name>
<sequence length="137" mass="15460">CCKFADILLPDAIRKNVLKVRYRIPSRMLTNARLTLAARQKNALTRLARFVVSREVISARPATKSTQTPDSVTTKRCEDVDECEKFAGHVCDLSAECKNTIGSFVCKCKKGFKLAEDGRRCEAYKQQLSHAVLHIMR</sequence>
<evidence type="ECO:0000256" key="4">
    <source>
        <dbReference type="ARBA" id="ARBA00023157"/>
    </source>
</evidence>
<dbReference type="InterPro" id="IPR001881">
    <property type="entry name" value="EGF-like_Ca-bd_dom"/>
</dbReference>
<organism evidence="8 9">
    <name type="scientific">Teladorsagia circumcincta</name>
    <name type="common">Brown stomach worm</name>
    <name type="synonym">Ostertagia circumcincta</name>
    <dbReference type="NCBI Taxonomy" id="45464"/>
    <lineage>
        <taxon>Eukaryota</taxon>
        <taxon>Metazoa</taxon>
        <taxon>Ecdysozoa</taxon>
        <taxon>Nematoda</taxon>
        <taxon>Chromadorea</taxon>
        <taxon>Rhabditida</taxon>
        <taxon>Rhabditina</taxon>
        <taxon>Rhabditomorpha</taxon>
        <taxon>Strongyloidea</taxon>
        <taxon>Trichostrongylidae</taxon>
        <taxon>Teladorsagia</taxon>
    </lineage>
</organism>
<gene>
    <name evidence="8" type="ORF">TELCIR_17423</name>
</gene>
<keyword evidence="5" id="KW-0325">Glycoprotein</keyword>
<dbReference type="InterPro" id="IPR000742">
    <property type="entry name" value="EGF"/>
</dbReference>
<feature type="domain" description="EGF-like" evidence="7">
    <location>
        <begin position="79"/>
        <end position="122"/>
    </location>
</feature>
<dbReference type="PROSITE" id="PS00010">
    <property type="entry name" value="ASX_HYDROXYL"/>
    <property type="match status" value="1"/>
</dbReference>
<evidence type="ECO:0000256" key="5">
    <source>
        <dbReference type="ARBA" id="ARBA00023180"/>
    </source>
</evidence>
<dbReference type="AlphaFoldDB" id="A0A2G9TT12"/>
<evidence type="ECO:0000313" key="9">
    <source>
        <dbReference type="Proteomes" id="UP000230423"/>
    </source>
</evidence>
<dbReference type="SUPFAM" id="SSF57196">
    <property type="entry name" value="EGF/Laminin"/>
    <property type="match status" value="1"/>
</dbReference>
<dbReference type="PROSITE" id="PS01186">
    <property type="entry name" value="EGF_2"/>
    <property type="match status" value="1"/>
</dbReference>
<accession>A0A2G9TT12</accession>
<dbReference type="InterPro" id="IPR018097">
    <property type="entry name" value="EGF_Ca-bd_CS"/>
</dbReference>
<dbReference type="Gene3D" id="2.10.25.10">
    <property type="entry name" value="Laminin"/>
    <property type="match status" value="1"/>
</dbReference>
<evidence type="ECO:0000259" key="7">
    <source>
        <dbReference type="PROSITE" id="PS50026"/>
    </source>
</evidence>
<keyword evidence="9" id="KW-1185">Reference proteome</keyword>
<dbReference type="Pfam" id="PF07645">
    <property type="entry name" value="EGF_CA"/>
    <property type="match status" value="1"/>
</dbReference>
<dbReference type="InterPro" id="IPR050751">
    <property type="entry name" value="ECM_structural_protein"/>
</dbReference>
<keyword evidence="2" id="KW-0732">Signal</keyword>
<dbReference type="SMART" id="SM00181">
    <property type="entry name" value="EGF"/>
    <property type="match status" value="1"/>
</dbReference>
<dbReference type="PROSITE" id="PS01187">
    <property type="entry name" value="EGF_CA"/>
    <property type="match status" value="1"/>
</dbReference>
<dbReference type="EMBL" id="KZ354271">
    <property type="protein sequence ID" value="PIO61065.1"/>
    <property type="molecule type" value="Genomic_DNA"/>
</dbReference>
<proteinExistence type="predicted"/>
<dbReference type="InterPro" id="IPR000152">
    <property type="entry name" value="EGF-type_Asp/Asn_hydroxyl_site"/>
</dbReference>
<protein>
    <submittedName>
        <fullName evidence="8">Calcium binding EGF domain protein</fullName>
    </submittedName>
</protein>
<keyword evidence="3" id="KW-0677">Repeat</keyword>
<evidence type="ECO:0000256" key="3">
    <source>
        <dbReference type="ARBA" id="ARBA00022737"/>
    </source>
</evidence>
<dbReference type="SMART" id="SM00179">
    <property type="entry name" value="EGF_CA"/>
    <property type="match status" value="1"/>
</dbReference>
<dbReference type="OrthoDB" id="10060424at2759"/>
<dbReference type="PANTHER" id="PTHR24034:SF209">
    <property type="entry name" value="EGF-LIKE DOMAIN-CONTAINING PROTEIN"/>
    <property type="match status" value="1"/>
</dbReference>
<reference evidence="8 9" key="1">
    <citation type="submission" date="2015-09" db="EMBL/GenBank/DDBJ databases">
        <title>Draft genome of the parasitic nematode Teladorsagia circumcincta isolate WARC Sus (inbred).</title>
        <authorList>
            <person name="Mitreva M."/>
        </authorList>
    </citation>
    <scope>NUCLEOTIDE SEQUENCE [LARGE SCALE GENOMIC DNA]</scope>
    <source>
        <strain evidence="8 9">S</strain>
    </source>
</reference>
<evidence type="ECO:0000256" key="2">
    <source>
        <dbReference type="ARBA" id="ARBA00022729"/>
    </source>
</evidence>
<feature type="non-terminal residue" evidence="8">
    <location>
        <position position="1"/>
    </location>
</feature>
<dbReference type="CDD" id="cd00054">
    <property type="entry name" value="EGF_CA"/>
    <property type="match status" value="1"/>
</dbReference>
<keyword evidence="1 6" id="KW-0245">EGF-like domain</keyword>
<dbReference type="InterPro" id="IPR049883">
    <property type="entry name" value="NOTCH1_EGF-like"/>
</dbReference>
<evidence type="ECO:0000256" key="1">
    <source>
        <dbReference type="ARBA" id="ARBA00022536"/>
    </source>
</evidence>
<keyword evidence="4" id="KW-1015">Disulfide bond</keyword>
<dbReference type="GO" id="GO:0005509">
    <property type="term" value="F:calcium ion binding"/>
    <property type="evidence" value="ECO:0007669"/>
    <property type="project" value="InterPro"/>
</dbReference>